<keyword evidence="5" id="KW-0547">Nucleotide-binding</keyword>
<feature type="binding site" evidence="5">
    <location>
        <position position="266"/>
    </location>
    <ligand>
        <name>NAD(+)</name>
        <dbReference type="ChEBI" id="CHEBI:57540"/>
    </ligand>
</feature>
<evidence type="ECO:0000256" key="5">
    <source>
        <dbReference type="PIRSR" id="PIRSR000350-3"/>
    </source>
</evidence>
<evidence type="ECO:0000313" key="10">
    <source>
        <dbReference type="Proteomes" id="UP000262882"/>
    </source>
</evidence>
<dbReference type="Pfam" id="PF07992">
    <property type="entry name" value="Pyr_redox_2"/>
    <property type="match status" value="1"/>
</dbReference>
<dbReference type="GO" id="GO:0050660">
    <property type="term" value="F:flavin adenine dinucleotide binding"/>
    <property type="evidence" value="ECO:0007669"/>
    <property type="project" value="TreeGrafter"/>
</dbReference>
<gene>
    <name evidence="9" type="ORF">D0T12_14430</name>
</gene>
<feature type="disulfide bond" description="Redox-active" evidence="6">
    <location>
        <begin position="42"/>
        <end position="47"/>
    </location>
</feature>
<evidence type="ECO:0000256" key="6">
    <source>
        <dbReference type="PIRSR" id="PIRSR000350-4"/>
    </source>
</evidence>
<reference evidence="9 10" key="1">
    <citation type="submission" date="2018-08" db="EMBL/GenBank/DDBJ databases">
        <title>Actinomadura spongicola sp. nov., isolated from marine sponge Leucetta chagosensis.</title>
        <authorList>
            <person name="Li L."/>
            <person name="Lin H.W."/>
        </authorList>
    </citation>
    <scope>NUCLEOTIDE SEQUENCE [LARGE SCALE GENOMIC DNA]</scope>
    <source>
        <strain evidence="9 10">LHW52907</strain>
    </source>
</reference>
<evidence type="ECO:0000313" key="9">
    <source>
        <dbReference type="EMBL" id="RFS84725.1"/>
    </source>
</evidence>
<dbReference type="AlphaFoldDB" id="A0A372GH70"/>
<keyword evidence="10" id="KW-1185">Reference proteome</keyword>
<feature type="binding site" evidence="5">
    <location>
        <position position="115"/>
    </location>
    <ligand>
        <name>FAD</name>
        <dbReference type="ChEBI" id="CHEBI:57692"/>
    </ligand>
</feature>
<feature type="binding site" evidence="5">
    <location>
        <position position="200"/>
    </location>
    <ligand>
        <name>NAD(+)</name>
        <dbReference type="ChEBI" id="CHEBI:57540"/>
    </ligand>
</feature>
<keyword evidence="2" id="KW-0285">Flavoprotein</keyword>
<dbReference type="SUPFAM" id="SSF51905">
    <property type="entry name" value="FAD/NAD(P)-binding domain"/>
    <property type="match status" value="1"/>
</dbReference>
<sequence length="463" mass="48449">MADEVDVVVIGLGPGGEDAAGRLAEAGLSVAAVESRLVGGECPYYACVPTKIMVRAAGLLTEGGRVPGMAGDATVRPDWAPVATRIRDEATDSWDDKVAADRLTGKGVRLLRGEGRITGPSEVTVNGQVLRAHRGIVLNTGTSPTAPPIDGLADTPYWTNREAVQATETPESLIVLGGGVVGAEMAQVFSRFDGRVTVVEAADRLLLNEEPESGALLREVFEREGIGVRTGVNVTAVTYENGEFTLRLNGDADQDLSADRLLVATGRRPNLRGLGLAHVGLDENARQISVDGHMRAAEGVWAIGDITGMGQFTHVSMYQAAIAVRDILGEEGAPASYRAVPRVTFTDPEIASVGLTEAQARDQNLPVRVGTARLPESSRGFIHKVGNDGFIKLVENTEWGTLVGATAVGPSGGEILGFLSVAVHTETPTAALREMIYAYPTFHRAIEAALADLAGTGGSGNGG</sequence>
<dbReference type="RefSeq" id="WP_117400065.1">
    <property type="nucleotide sequence ID" value="NZ_QVNQ01000004.1"/>
</dbReference>
<dbReference type="InterPro" id="IPR036188">
    <property type="entry name" value="FAD/NAD-bd_sf"/>
</dbReference>
<evidence type="ECO:0000259" key="8">
    <source>
        <dbReference type="Pfam" id="PF07992"/>
    </source>
</evidence>
<feature type="binding site" evidence="5">
    <location>
        <position position="305"/>
    </location>
    <ligand>
        <name>NAD(+)</name>
        <dbReference type="ChEBI" id="CHEBI:57540"/>
    </ligand>
</feature>
<evidence type="ECO:0000256" key="3">
    <source>
        <dbReference type="ARBA" id="ARBA00022827"/>
    </source>
</evidence>
<evidence type="ECO:0000256" key="1">
    <source>
        <dbReference type="ARBA" id="ARBA00007532"/>
    </source>
</evidence>
<dbReference type="EMBL" id="QVNQ01000004">
    <property type="protein sequence ID" value="RFS84725.1"/>
    <property type="molecule type" value="Genomic_DNA"/>
</dbReference>
<dbReference type="PRINTS" id="PR00411">
    <property type="entry name" value="PNDRDTASEI"/>
</dbReference>
<dbReference type="PANTHER" id="PTHR43014:SF2">
    <property type="entry name" value="MERCURIC REDUCTASE"/>
    <property type="match status" value="1"/>
</dbReference>
<feature type="binding site" evidence="5">
    <location>
        <position position="51"/>
    </location>
    <ligand>
        <name>FAD</name>
        <dbReference type="ChEBI" id="CHEBI:57692"/>
    </ligand>
</feature>
<dbReference type="Pfam" id="PF02852">
    <property type="entry name" value="Pyr_redox_dim"/>
    <property type="match status" value="1"/>
</dbReference>
<evidence type="ECO:0000259" key="7">
    <source>
        <dbReference type="Pfam" id="PF02852"/>
    </source>
</evidence>
<keyword evidence="4" id="KW-0560">Oxidoreductase</keyword>
<dbReference type="GO" id="GO:0003955">
    <property type="term" value="F:NAD(P)H dehydrogenase (quinone) activity"/>
    <property type="evidence" value="ECO:0007669"/>
    <property type="project" value="TreeGrafter"/>
</dbReference>
<dbReference type="Gene3D" id="3.30.390.30">
    <property type="match status" value="1"/>
</dbReference>
<dbReference type="InterPro" id="IPR004099">
    <property type="entry name" value="Pyr_nucl-diS_OxRdtase_dimer"/>
</dbReference>
<dbReference type="InterPro" id="IPR023753">
    <property type="entry name" value="FAD/NAD-binding_dom"/>
</dbReference>
<dbReference type="PANTHER" id="PTHR43014">
    <property type="entry name" value="MERCURIC REDUCTASE"/>
    <property type="match status" value="1"/>
</dbReference>
<feature type="binding site" evidence="5">
    <location>
        <begin position="177"/>
        <end position="184"/>
    </location>
    <ligand>
        <name>NAD(+)</name>
        <dbReference type="ChEBI" id="CHEBI:57540"/>
    </ligand>
</feature>
<organism evidence="9 10">
    <name type="scientific">Actinomadura spongiicola</name>
    <dbReference type="NCBI Taxonomy" id="2303421"/>
    <lineage>
        <taxon>Bacteria</taxon>
        <taxon>Bacillati</taxon>
        <taxon>Actinomycetota</taxon>
        <taxon>Actinomycetes</taxon>
        <taxon>Streptosporangiales</taxon>
        <taxon>Thermomonosporaceae</taxon>
        <taxon>Actinomadura</taxon>
    </lineage>
</organism>
<comment type="similarity">
    <text evidence="1">Belongs to the class-I pyridine nucleotide-disulfide oxidoreductase family.</text>
</comment>
<dbReference type="SUPFAM" id="SSF55424">
    <property type="entry name" value="FAD/NAD-linked reductases, dimerisation (C-terminal) domain"/>
    <property type="match status" value="1"/>
</dbReference>
<dbReference type="InterPro" id="IPR001100">
    <property type="entry name" value="Pyr_nuc-diS_OxRdtase"/>
</dbReference>
<evidence type="ECO:0000256" key="2">
    <source>
        <dbReference type="ARBA" id="ARBA00022630"/>
    </source>
</evidence>
<evidence type="ECO:0000256" key="4">
    <source>
        <dbReference type="ARBA" id="ARBA00023002"/>
    </source>
</evidence>
<comment type="cofactor">
    <cofactor evidence="5">
        <name>FAD</name>
        <dbReference type="ChEBI" id="CHEBI:57692"/>
    </cofactor>
    <text evidence="5">Binds 1 FAD per subunit.</text>
</comment>
<proteinExistence type="inferred from homology"/>
<keyword evidence="5" id="KW-0520">NAD</keyword>
<dbReference type="InterPro" id="IPR016156">
    <property type="entry name" value="FAD/NAD-linked_Rdtase_dimer_sf"/>
</dbReference>
<dbReference type="PRINTS" id="PR00368">
    <property type="entry name" value="FADPNR"/>
</dbReference>
<feature type="domain" description="FAD/NAD(P)-binding" evidence="8">
    <location>
        <begin position="6"/>
        <end position="320"/>
    </location>
</feature>
<keyword evidence="3 5" id="KW-0274">FAD</keyword>
<dbReference type="OrthoDB" id="9800167at2"/>
<dbReference type="Proteomes" id="UP000262882">
    <property type="component" value="Unassembled WGS sequence"/>
</dbReference>
<accession>A0A372GH70</accession>
<dbReference type="Gene3D" id="3.50.50.60">
    <property type="entry name" value="FAD/NAD(P)-binding domain"/>
    <property type="match status" value="2"/>
</dbReference>
<name>A0A372GH70_9ACTN</name>
<dbReference type="PIRSF" id="PIRSF000350">
    <property type="entry name" value="Mercury_reductase_MerA"/>
    <property type="match status" value="1"/>
</dbReference>
<dbReference type="FunFam" id="3.30.390.30:FF:000001">
    <property type="entry name" value="Dihydrolipoyl dehydrogenase"/>
    <property type="match status" value="1"/>
</dbReference>
<feature type="domain" description="Pyridine nucleotide-disulphide oxidoreductase dimerisation" evidence="7">
    <location>
        <begin position="340"/>
        <end position="448"/>
    </location>
</feature>
<protein>
    <submittedName>
        <fullName evidence="9">NAD(P)/FAD-dependent oxidoreductase</fullName>
    </submittedName>
</protein>
<comment type="caution">
    <text evidence="9">The sequence shown here is derived from an EMBL/GenBank/DDBJ whole genome shotgun (WGS) entry which is preliminary data.</text>
</comment>